<dbReference type="GO" id="GO:0004843">
    <property type="term" value="F:cysteine-type deubiquitinase activity"/>
    <property type="evidence" value="ECO:0007669"/>
    <property type="project" value="InterPro"/>
</dbReference>
<dbReference type="InterPro" id="IPR028889">
    <property type="entry name" value="USP"/>
</dbReference>
<feature type="compositionally biased region" description="Low complexity" evidence="3">
    <location>
        <begin position="9"/>
        <end position="23"/>
    </location>
</feature>
<dbReference type="InterPro" id="IPR011990">
    <property type="entry name" value="TPR-like_helical_dom_sf"/>
</dbReference>
<reference evidence="5 6" key="1">
    <citation type="submission" date="2019-12" db="EMBL/GenBank/DDBJ databases">
        <authorList>
            <person name="Alioto T."/>
            <person name="Alioto T."/>
            <person name="Gomez Garrido J."/>
        </authorList>
    </citation>
    <scope>NUCLEOTIDE SEQUENCE [LARGE SCALE GENOMIC DNA]</scope>
</reference>
<dbReference type="EMBL" id="CACTIH010003670">
    <property type="protein sequence ID" value="CAA2981413.1"/>
    <property type="molecule type" value="Genomic_DNA"/>
</dbReference>
<feature type="region of interest" description="Disordered" evidence="3">
    <location>
        <begin position="1"/>
        <end position="44"/>
    </location>
</feature>
<dbReference type="SUPFAM" id="SSF48452">
    <property type="entry name" value="TPR-like"/>
    <property type="match status" value="1"/>
</dbReference>
<dbReference type="PROSITE" id="PS50235">
    <property type="entry name" value="USP_3"/>
    <property type="match status" value="1"/>
</dbReference>
<dbReference type="Gramene" id="OE9A026634T1">
    <property type="protein sequence ID" value="OE9A026634C1"/>
    <property type="gene ID" value="OE9A026634"/>
</dbReference>
<feature type="region of interest" description="Disordered" evidence="3">
    <location>
        <begin position="341"/>
        <end position="377"/>
    </location>
</feature>
<dbReference type="InterPro" id="IPR038765">
    <property type="entry name" value="Papain-like_cys_pep_sf"/>
</dbReference>
<dbReference type="Gene3D" id="1.25.40.10">
    <property type="entry name" value="Tetratricopeptide repeat domain"/>
    <property type="match status" value="1"/>
</dbReference>
<evidence type="ECO:0000256" key="2">
    <source>
        <dbReference type="ARBA" id="ARBA00022801"/>
    </source>
</evidence>
<feature type="domain" description="USP" evidence="4">
    <location>
        <begin position="1152"/>
        <end position="1475"/>
    </location>
</feature>
<dbReference type="SUPFAM" id="SSF54001">
    <property type="entry name" value="Cysteine proteinases"/>
    <property type="match status" value="1"/>
</dbReference>
<dbReference type="InterPro" id="IPR013087">
    <property type="entry name" value="Znf_C2H2_type"/>
</dbReference>
<feature type="compositionally biased region" description="Basic and acidic residues" evidence="3">
    <location>
        <begin position="987"/>
        <end position="996"/>
    </location>
</feature>
<dbReference type="CDD" id="cd02257">
    <property type="entry name" value="Peptidase_C19"/>
    <property type="match status" value="1"/>
</dbReference>
<keyword evidence="2 5" id="KW-0378">Hydrolase</keyword>
<accession>A0A8S0RNE1</accession>
<dbReference type="PANTHER" id="PTHR22975">
    <property type="entry name" value="UBIQUITIN SPECIFIC PROTEINASE"/>
    <property type="match status" value="1"/>
</dbReference>
<protein>
    <submittedName>
        <fullName evidence="5">Ubiquitinyl hydrolase 1</fullName>
    </submittedName>
</protein>
<evidence type="ECO:0000313" key="6">
    <source>
        <dbReference type="Proteomes" id="UP000594638"/>
    </source>
</evidence>
<name>A0A8S0RNE1_OLEEU</name>
<evidence type="ECO:0000256" key="1">
    <source>
        <dbReference type="ARBA" id="ARBA00022786"/>
    </source>
</evidence>
<dbReference type="InterPro" id="IPR006866">
    <property type="entry name" value="DUF627_N"/>
</dbReference>
<feature type="region of interest" description="Disordered" evidence="3">
    <location>
        <begin position="296"/>
        <end position="318"/>
    </location>
</feature>
<dbReference type="Pfam" id="PF04780">
    <property type="entry name" value="DUF629"/>
    <property type="match status" value="1"/>
</dbReference>
<gene>
    <name evidence="5" type="ORF">OLEA9_A026634</name>
</gene>
<keyword evidence="1" id="KW-0833">Ubl conjugation pathway</keyword>
<feature type="compositionally biased region" description="Polar residues" evidence="3">
    <location>
        <begin position="32"/>
        <end position="44"/>
    </location>
</feature>
<dbReference type="Pfam" id="PF00443">
    <property type="entry name" value="UCH"/>
    <property type="match status" value="1"/>
</dbReference>
<dbReference type="InterPro" id="IPR001394">
    <property type="entry name" value="Peptidase_C19_UCH"/>
</dbReference>
<keyword evidence="6" id="KW-1185">Reference proteome</keyword>
<evidence type="ECO:0000256" key="3">
    <source>
        <dbReference type="SAM" id="MobiDB-lite"/>
    </source>
</evidence>
<dbReference type="GO" id="GO:0016579">
    <property type="term" value="P:protein deubiquitination"/>
    <property type="evidence" value="ECO:0007669"/>
    <property type="project" value="InterPro"/>
</dbReference>
<dbReference type="Proteomes" id="UP000594638">
    <property type="component" value="Unassembled WGS sequence"/>
</dbReference>
<feature type="compositionally biased region" description="Basic and acidic residues" evidence="3">
    <location>
        <begin position="540"/>
        <end position="557"/>
    </location>
</feature>
<comment type="caution">
    <text evidence="5">The sequence shown here is derived from an EMBL/GenBank/DDBJ whole genome shotgun (WGS) entry which is preliminary data.</text>
</comment>
<dbReference type="Gene3D" id="3.90.70.10">
    <property type="entry name" value="Cysteine proteinases"/>
    <property type="match status" value="1"/>
</dbReference>
<dbReference type="PANTHER" id="PTHR22975:SF9">
    <property type="entry name" value="ECHINUS SPLICE FORM 3"/>
    <property type="match status" value="1"/>
</dbReference>
<organism evidence="5 6">
    <name type="scientific">Olea europaea subsp. europaea</name>
    <dbReference type="NCBI Taxonomy" id="158383"/>
    <lineage>
        <taxon>Eukaryota</taxon>
        <taxon>Viridiplantae</taxon>
        <taxon>Streptophyta</taxon>
        <taxon>Embryophyta</taxon>
        <taxon>Tracheophyta</taxon>
        <taxon>Spermatophyta</taxon>
        <taxon>Magnoliopsida</taxon>
        <taxon>eudicotyledons</taxon>
        <taxon>Gunneridae</taxon>
        <taxon>Pentapetalae</taxon>
        <taxon>asterids</taxon>
        <taxon>lamiids</taxon>
        <taxon>Lamiales</taxon>
        <taxon>Oleaceae</taxon>
        <taxon>Oleeae</taxon>
        <taxon>Olea</taxon>
    </lineage>
</organism>
<evidence type="ECO:0000313" key="5">
    <source>
        <dbReference type="EMBL" id="CAA2981413.1"/>
    </source>
</evidence>
<feature type="region of interest" description="Disordered" evidence="3">
    <location>
        <begin position="980"/>
        <end position="1017"/>
    </location>
</feature>
<dbReference type="Pfam" id="PF04781">
    <property type="entry name" value="DUF627"/>
    <property type="match status" value="1"/>
</dbReference>
<dbReference type="InterPro" id="IPR052398">
    <property type="entry name" value="Ubiquitin_hydrolase_53/54"/>
</dbReference>
<proteinExistence type="predicted"/>
<sequence length="1476" mass="166960">MGPKKRNMAPRPKSSQPASPPAAHGGNAPELESNSNREGTTSSSYDSIKLECGKALAALRRGNHKKALKWMNELCSKHENSPFIHHVMGAVFVKLASDTNDLDAKQRLFKNATESSRKSVTLSPNSVEYSIFYANLLLEIANEENGYDEVVKECERALAIQNPTDPAKETLREGCFEKISTADARVAHVKNELLSLIHKMENASVCRQQISSAESRVSDVKNKLESLIQRSNTAPTCDQSISTAEDPNAYVKNELRSLIQETKLVSECQEKISSKLESLIQQTNIASISSRMKNLGNEEDPRELGPIPGIKKASKTTEERRKEIEVRVAAARLLQQKSESLQCGNDGHGDGDNNSIDHNKGLGLGSGMGQRAGERRKSGNVRRNISWVEIKDWVWSYWNSMNLDCKKEFLSVRISDLKAYISLYKVDSVSEMLNEALSFGKENKVWKFWLCCRCNQKFADADSLGNHVVHKHMWTLLPKFQSIIPDRTDEWAEMILNFSWKPLDLNAAIKMLKEESKFEAPNVLDESNPRNDIDNTPGSKELEEVKRTENDKDDNQDPVKNFLYKSWPSTDDSDRARLLNRIHTSFERLIKCNYLASSHVSKVIHFVVEELKGLADGSQLLNYNIDKSPMCICFLGSPALRKILLLLQEISHDIFSCKQDKYSDKSFTQNVDIVEKIYFTPDDLVLVLDLNSSLCSDAGNNDSSSATSSQICYENEDVILDSDALLTWIFTGPSCAERLTSWTFETEEKTRQGKEILQLLEEEFHNLQGLCHRKYEYLSYDEALQAVDNLCCQESIKREHVIDYVPQSYESVLRKRQEEIKGNDNGISNISNRFELDALASVLKDAESLNVNKSGLEEIYSAVKSHPCPVESGEDNDGRIKNYLQQDSCIDVEIQKQKDFVGIELCKIDARILRVMNSMHQLEVHLNPAAAHDFRSILVPLVKSYLRVRLEDLAEKEATKKSDAAREALLAELAADFVQGSGGGGDSSRHMQDRTKDKKKSKENRKNKDSKDSGDNVLCMIDDQTSEEISHINAHDVKDPDAEICFSGTGVTLRQQEEENKRGIKLEYEERKPGETMEHEKQIEKEIKQTHVAEQPVSSGKENDEVGHLRSKHTPGGVGALPTKKQPEMGDLDFPSNKVRVDGDTGMDIYGPGLKNEVGEYNCFVNAIIQSLWHLRRFRDEFFRRSSSGHDCVGNPCVICALSDIFISLRTLSMYTQREAVAPTSLRVALSNRSSDIKFFQKGQMNDASELLWVIFDCFHQSMPCEPVVRVGSWDCKGFSCIAHSVFGMDITERMKCDSCSLESRHLNYTTYFRHTNASALREMKVMYPENTFDELLNLVEKNQPLACDPETRGCGKLNYIHHVLSSQPQIFITVLGWQNNCERLDDIRVTLSALSTEIDISVLYHGLDPKSIHCLVSMVCYYRQHYICFAYSHESEKWIMYDDETVKVIGGWNDVVSMCERGRQQPQVLFFEAVN</sequence>
<feature type="region of interest" description="Disordered" evidence="3">
    <location>
        <begin position="1091"/>
        <end position="1138"/>
    </location>
</feature>
<evidence type="ECO:0000259" key="4">
    <source>
        <dbReference type="PROSITE" id="PS50235"/>
    </source>
</evidence>
<feature type="compositionally biased region" description="Basic and acidic residues" evidence="3">
    <location>
        <begin position="347"/>
        <end position="360"/>
    </location>
</feature>
<feature type="region of interest" description="Disordered" evidence="3">
    <location>
        <begin position="520"/>
        <end position="560"/>
    </location>
</feature>
<dbReference type="PROSITE" id="PS00028">
    <property type="entry name" value="ZINC_FINGER_C2H2_1"/>
    <property type="match status" value="1"/>
</dbReference>
<feature type="compositionally biased region" description="Basic and acidic residues" evidence="3">
    <location>
        <begin position="1004"/>
        <end position="1014"/>
    </location>
</feature>
<dbReference type="OrthoDB" id="205782at2759"/>
<dbReference type="InterPro" id="IPR006865">
    <property type="entry name" value="DUF629"/>
</dbReference>